<dbReference type="InterPro" id="IPR029055">
    <property type="entry name" value="Ntn_hydrolases_N"/>
</dbReference>
<dbReference type="InterPro" id="IPR014729">
    <property type="entry name" value="Rossmann-like_a/b/a_fold"/>
</dbReference>
<dbReference type="PANTHER" id="PTHR43284:SF1">
    <property type="entry name" value="ASPARAGINE SYNTHETASE"/>
    <property type="match status" value="1"/>
</dbReference>
<keyword evidence="6" id="KW-1185">Reference proteome</keyword>
<dbReference type="AlphaFoldDB" id="A0A6N7VP43"/>
<protein>
    <recommendedName>
        <fullName evidence="2">asparagine synthase (glutamine-hydrolyzing)</fullName>
        <ecNumber evidence="2">6.3.5.4</ecNumber>
    </recommendedName>
</protein>
<sequence>MNRAVELTHPGWISNEDKTLYYWTNTDRPSIPMSLVQSPLSQSELAVLPGSWALVDLRGDAPLLVSDPTASRPLYYAKADGRWIIADDIALFQKNVPWRLDGPQSEVFRHFGYSLGGGTLVASVRTVQAGTQVELCERGAKEDTYLKYRFVSDRERDPEVFADAFSDALDSAFARMRDCYRDSQFIVPLSGGLDSRLLLSWLRRLGIDDVLTFSYGRPNSEASQAEVVADSLGYEFVNLTYDELAMWSRWHGSSGEFFREHTWSGIALPHIQDWEAVRQLKEQTIISDQAVFLPGHTIVGNMHDEWLLQSKRPTKLIYDALADHHGNLQGQKSQVLHNRLFLRTVREILSDVGYDGEPGAVQAAVEWFNLRERQAKYINNSMRGYESYGYRWALPMLDREMWDVWLRGAEALTATRDWYAAFVAQAYEDAGGEQISLYDPRTTLTKKYIKSGVVQRIGRSAMGPFLNNLRVALIDKKHPLGFEAFDTSDSRLSLMWARARGITRVGQWSEAFLANRWGGSGPVPTSVEGY</sequence>
<dbReference type="Gene3D" id="3.60.20.10">
    <property type="entry name" value="Glutamine Phosphoribosylpyrophosphate, subunit 1, domain 1"/>
    <property type="match status" value="1"/>
</dbReference>
<reference evidence="5 6" key="1">
    <citation type="submission" date="2019-08" db="EMBL/GenBank/DDBJ databases">
        <title>In-depth cultivation of the pig gut microbiome towards novel bacterial diversity and tailored functional studies.</title>
        <authorList>
            <person name="Wylensek D."/>
            <person name="Hitch T.C.A."/>
            <person name="Clavel T."/>
        </authorList>
    </citation>
    <scope>NUCLEOTIDE SEQUENCE [LARGE SCALE GENOMIC DNA]</scope>
    <source>
        <strain evidence="5 6">WB03_NA08</strain>
    </source>
</reference>
<dbReference type="PANTHER" id="PTHR43284">
    <property type="entry name" value="ASPARAGINE SYNTHETASE (GLUTAMINE-HYDROLYZING)"/>
    <property type="match status" value="1"/>
</dbReference>
<dbReference type="RefSeq" id="WP_154542880.1">
    <property type="nucleotide sequence ID" value="NZ_VULO01000001.1"/>
</dbReference>
<accession>A0A6N7VP43</accession>
<dbReference type="EC" id="6.3.5.4" evidence="2"/>
<evidence type="ECO:0000256" key="2">
    <source>
        <dbReference type="ARBA" id="ARBA00012737"/>
    </source>
</evidence>
<gene>
    <name evidence="5" type="ORF">FYJ24_01535</name>
</gene>
<dbReference type="SUPFAM" id="SSF52402">
    <property type="entry name" value="Adenine nucleotide alpha hydrolases-like"/>
    <property type="match status" value="1"/>
</dbReference>
<dbReference type="GO" id="GO:0006529">
    <property type="term" value="P:asparagine biosynthetic process"/>
    <property type="evidence" value="ECO:0007669"/>
    <property type="project" value="UniProtKB-KW"/>
</dbReference>
<dbReference type="SUPFAM" id="SSF56235">
    <property type="entry name" value="N-terminal nucleophile aminohydrolases (Ntn hydrolases)"/>
    <property type="match status" value="1"/>
</dbReference>
<proteinExistence type="predicted"/>
<evidence type="ECO:0000256" key="3">
    <source>
        <dbReference type="ARBA" id="ARBA00022888"/>
    </source>
</evidence>
<keyword evidence="3" id="KW-0028">Amino-acid biosynthesis</keyword>
<evidence type="ECO:0000256" key="1">
    <source>
        <dbReference type="ARBA" id="ARBA00005187"/>
    </source>
</evidence>
<dbReference type="Proteomes" id="UP000470875">
    <property type="component" value="Unassembled WGS sequence"/>
</dbReference>
<organism evidence="5 6">
    <name type="scientific">Scrofimicrobium canadense</name>
    <dbReference type="NCBI Taxonomy" id="2652290"/>
    <lineage>
        <taxon>Bacteria</taxon>
        <taxon>Bacillati</taxon>
        <taxon>Actinomycetota</taxon>
        <taxon>Actinomycetes</taxon>
        <taxon>Actinomycetales</taxon>
        <taxon>Actinomycetaceae</taxon>
        <taxon>Scrofimicrobium</taxon>
    </lineage>
</organism>
<evidence type="ECO:0000256" key="4">
    <source>
        <dbReference type="ARBA" id="ARBA00048741"/>
    </source>
</evidence>
<evidence type="ECO:0000313" key="6">
    <source>
        <dbReference type="Proteomes" id="UP000470875"/>
    </source>
</evidence>
<keyword evidence="3" id="KW-0061">Asparagine biosynthesis</keyword>
<dbReference type="InterPro" id="IPR051786">
    <property type="entry name" value="ASN_synthetase/amidase"/>
</dbReference>
<dbReference type="EMBL" id="VULO01000001">
    <property type="protein sequence ID" value="MSS83467.1"/>
    <property type="molecule type" value="Genomic_DNA"/>
</dbReference>
<comment type="pathway">
    <text evidence="1">Amino-acid biosynthesis; L-asparagine biosynthesis; L-asparagine from L-aspartate (L-Gln route): step 1/1.</text>
</comment>
<comment type="catalytic activity">
    <reaction evidence="4">
        <text>L-aspartate + L-glutamine + ATP + H2O = L-asparagine + L-glutamate + AMP + diphosphate + H(+)</text>
        <dbReference type="Rhea" id="RHEA:12228"/>
        <dbReference type="ChEBI" id="CHEBI:15377"/>
        <dbReference type="ChEBI" id="CHEBI:15378"/>
        <dbReference type="ChEBI" id="CHEBI:29985"/>
        <dbReference type="ChEBI" id="CHEBI:29991"/>
        <dbReference type="ChEBI" id="CHEBI:30616"/>
        <dbReference type="ChEBI" id="CHEBI:33019"/>
        <dbReference type="ChEBI" id="CHEBI:58048"/>
        <dbReference type="ChEBI" id="CHEBI:58359"/>
        <dbReference type="ChEBI" id="CHEBI:456215"/>
        <dbReference type="EC" id="6.3.5.4"/>
    </reaction>
</comment>
<evidence type="ECO:0000313" key="5">
    <source>
        <dbReference type="EMBL" id="MSS83467.1"/>
    </source>
</evidence>
<comment type="caution">
    <text evidence="5">The sequence shown here is derived from an EMBL/GenBank/DDBJ whole genome shotgun (WGS) entry which is preliminary data.</text>
</comment>
<name>A0A6N7VP43_9ACTO</name>
<dbReference type="GO" id="GO:0004066">
    <property type="term" value="F:asparagine synthase (glutamine-hydrolyzing) activity"/>
    <property type="evidence" value="ECO:0007669"/>
    <property type="project" value="UniProtKB-EC"/>
</dbReference>
<dbReference type="Gene3D" id="3.40.50.620">
    <property type="entry name" value="HUPs"/>
    <property type="match status" value="1"/>
</dbReference>